<dbReference type="EMBL" id="KZ819728">
    <property type="protein sequence ID" value="PWN53370.1"/>
    <property type="molecule type" value="Genomic_DNA"/>
</dbReference>
<reference evidence="1 2" key="1">
    <citation type="journal article" date="2018" name="Mol. Biol. Evol.">
        <title>Broad Genomic Sampling Reveals a Smut Pathogenic Ancestry of the Fungal Clade Ustilaginomycotina.</title>
        <authorList>
            <person name="Kijpornyongpan T."/>
            <person name="Mondo S.J."/>
            <person name="Barry K."/>
            <person name="Sandor L."/>
            <person name="Lee J."/>
            <person name="Lipzen A."/>
            <person name="Pangilinan J."/>
            <person name="LaButti K."/>
            <person name="Hainaut M."/>
            <person name="Henrissat B."/>
            <person name="Grigoriev I.V."/>
            <person name="Spatafora J.W."/>
            <person name="Aime M.C."/>
        </authorList>
    </citation>
    <scope>NUCLEOTIDE SEQUENCE [LARGE SCALE GENOMIC DNA]</scope>
    <source>
        <strain evidence="1 2">SA 807</strain>
    </source>
</reference>
<protein>
    <submittedName>
        <fullName evidence="1">Uncharacterized protein</fullName>
    </submittedName>
</protein>
<evidence type="ECO:0000313" key="1">
    <source>
        <dbReference type="EMBL" id="PWN53370.1"/>
    </source>
</evidence>
<evidence type="ECO:0000313" key="2">
    <source>
        <dbReference type="Proteomes" id="UP000245626"/>
    </source>
</evidence>
<dbReference type="Proteomes" id="UP000245626">
    <property type="component" value="Unassembled WGS sequence"/>
</dbReference>
<gene>
    <name evidence="1" type="ORF">IE53DRAFT_384120</name>
</gene>
<organism evidence="1 2">
    <name type="scientific">Violaceomyces palustris</name>
    <dbReference type="NCBI Taxonomy" id="1673888"/>
    <lineage>
        <taxon>Eukaryota</taxon>
        <taxon>Fungi</taxon>
        <taxon>Dikarya</taxon>
        <taxon>Basidiomycota</taxon>
        <taxon>Ustilaginomycotina</taxon>
        <taxon>Ustilaginomycetes</taxon>
        <taxon>Violaceomycetales</taxon>
        <taxon>Violaceomycetaceae</taxon>
        <taxon>Violaceomyces</taxon>
    </lineage>
</organism>
<name>A0ACD0P5Q8_9BASI</name>
<keyword evidence="2" id="KW-1185">Reference proteome</keyword>
<proteinExistence type="predicted"/>
<sequence>MPRVATQAKDSITLRIKYSKTTLFLPVLPTTTLKELRSDILEALSKSDQPLPEGLDPVGDGSGKSFDQLSPEEDLGLYLIDTQELENRHHNHPLSSHPPPNAIYLPLEDRGPNSNSTVQKVGLKDSDCVAVGFRLSGQAIISQPNVQLTSFEEEDEEMVEEDPDALPPALEEDQIGTRSVDKGKARAAAP</sequence>
<accession>A0ACD0P5Q8</accession>